<proteinExistence type="predicted"/>
<keyword evidence="1" id="KW-0732">Signal</keyword>
<organism evidence="2 3">
    <name type="scientific">Vibrio brasiliensis LMG 20546</name>
    <dbReference type="NCBI Taxonomy" id="945543"/>
    <lineage>
        <taxon>Bacteria</taxon>
        <taxon>Pseudomonadati</taxon>
        <taxon>Pseudomonadota</taxon>
        <taxon>Gammaproteobacteria</taxon>
        <taxon>Vibrionales</taxon>
        <taxon>Vibrionaceae</taxon>
        <taxon>Vibrio</taxon>
        <taxon>Vibrio oreintalis group</taxon>
    </lineage>
</organism>
<dbReference type="EMBL" id="AEVS01000075">
    <property type="protein sequence ID" value="EGA65114.1"/>
    <property type="molecule type" value="Genomic_DNA"/>
</dbReference>
<name>E8LW60_9VIBR</name>
<accession>E8LW60</accession>
<reference evidence="2 3" key="1">
    <citation type="journal article" date="2012" name="Int. J. Syst. Evol. Microbiol.">
        <title>Vibrio caribbeanicus sp. nov., isolated from the marine sponge Scleritoderma cyanea.</title>
        <authorList>
            <person name="Hoffmann M."/>
            <person name="Monday S.R."/>
            <person name="Allard M.W."/>
            <person name="Strain E.A."/>
            <person name="Whittaker P."/>
            <person name="Naum M."/>
            <person name="McCarthy P.J."/>
            <person name="Lopez J.V."/>
            <person name="Fischer M."/>
            <person name="Brown E.W."/>
        </authorList>
    </citation>
    <scope>NUCLEOTIDE SEQUENCE [LARGE SCALE GENOMIC DNA]</scope>
    <source>
        <strain evidence="2 3">LMG 20546</strain>
    </source>
</reference>
<keyword evidence="3" id="KW-1185">Reference proteome</keyword>
<dbReference type="RefSeq" id="WP_006880084.1">
    <property type="nucleotide sequence ID" value="NZ_AEVS01000075.1"/>
</dbReference>
<evidence type="ECO:0000256" key="1">
    <source>
        <dbReference type="SAM" id="SignalP"/>
    </source>
</evidence>
<dbReference type="eggNOG" id="ENOG5032T0Z">
    <property type="taxonomic scope" value="Bacteria"/>
</dbReference>
<gene>
    <name evidence="2" type="ORF">VIBR0546_09217</name>
</gene>
<feature type="signal peptide" evidence="1">
    <location>
        <begin position="1"/>
        <end position="18"/>
    </location>
</feature>
<protein>
    <submittedName>
        <fullName evidence="2">Uncharacterized protein</fullName>
    </submittedName>
</protein>
<comment type="caution">
    <text evidence="2">The sequence shown here is derived from an EMBL/GenBank/DDBJ whole genome shotgun (WGS) entry which is preliminary data.</text>
</comment>
<evidence type="ECO:0000313" key="2">
    <source>
        <dbReference type="EMBL" id="EGA65114.1"/>
    </source>
</evidence>
<dbReference type="Pfam" id="PF11355">
    <property type="entry name" value="DUF3157"/>
    <property type="match status" value="1"/>
</dbReference>
<sequence>MKTTLGLSCLLLSSMTFAAQTVTLNDGRQVQLNDDFTWQYVVETQTTEATTTSSAIPVKPVATIPVINRQVGSVITLGSQKPVMQLSDSGVDLLLGTAQYQSDQLVIETSLTNQSTQSVVSVEVELELMDMSGAVVATETVSVWTSIKRLADTYLRPQQAVAGKTIKINVKRADQYQINAKIIKVETR</sequence>
<dbReference type="STRING" id="945543.VIBR0546_09217"/>
<dbReference type="InterPro" id="IPR021501">
    <property type="entry name" value="DUF3157"/>
</dbReference>
<feature type="chain" id="PRO_5003227606" evidence="1">
    <location>
        <begin position="19"/>
        <end position="188"/>
    </location>
</feature>
<dbReference type="OrthoDB" id="5593708at2"/>
<dbReference type="AlphaFoldDB" id="E8LW60"/>
<dbReference type="Proteomes" id="UP000004371">
    <property type="component" value="Unassembled WGS sequence"/>
</dbReference>
<evidence type="ECO:0000313" key="3">
    <source>
        <dbReference type="Proteomes" id="UP000004371"/>
    </source>
</evidence>